<protein>
    <submittedName>
        <fullName evidence="2">Uncharacterized protein</fullName>
    </submittedName>
</protein>
<dbReference type="EMBL" id="JACXVP010000073">
    <property type="protein sequence ID" value="KAG5568646.1"/>
    <property type="molecule type" value="Genomic_DNA"/>
</dbReference>
<comment type="caution">
    <text evidence="2">The sequence shown here is derived from an EMBL/GenBank/DDBJ whole genome shotgun (WGS) entry which is preliminary data.</text>
</comment>
<evidence type="ECO:0000313" key="2">
    <source>
        <dbReference type="EMBL" id="KAG5568646.1"/>
    </source>
</evidence>
<feature type="compositionally biased region" description="Basic residues" evidence="1">
    <location>
        <begin position="58"/>
        <end position="77"/>
    </location>
</feature>
<sequence>MTVNTTGGSLPPEDFPPLTKTIITENQTTHPDPNKIQYANLLKPKIVMHQIPVIPAKPAKKNKGNQALHGRHLKLDH</sequence>
<keyword evidence="3" id="KW-1185">Reference proteome</keyword>
<reference evidence="2" key="1">
    <citation type="submission" date="2020-09" db="EMBL/GenBank/DDBJ databases">
        <title>De no assembly of potato wild relative species, Solanum commersonii.</title>
        <authorList>
            <person name="Cho K."/>
        </authorList>
    </citation>
    <scope>NUCLEOTIDE SEQUENCE</scope>
    <source>
        <strain evidence="2">LZ3.2</strain>
        <tissue evidence="2">Leaf</tissue>
    </source>
</reference>
<dbReference type="Proteomes" id="UP000824120">
    <property type="component" value="Unassembled WGS sequence"/>
</dbReference>
<organism evidence="2 3">
    <name type="scientific">Solanum commersonii</name>
    <name type="common">Commerson's wild potato</name>
    <name type="synonym">Commerson's nightshade</name>
    <dbReference type="NCBI Taxonomy" id="4109"/>
    <lineage>
        <taxon>Eukaryota</taxon>
        <taxon>Viridiplantae</taxon>
        <taxon>Streptophyta</taxon>
        <taxon>Embryophyta</taxon>
        <taxon>Tracheophyta</taxon>
        <taxon>Spermatophyta</taxon>
        <taxon>Magnoliopsida</taxon>
        <taxon>eudicotyledons</taxon>
        <taxon>Gunneridae</taxon>
        <taxon>Pentapetalae</taxon>
        <taxon>asterids</taxon>
        <taxon>lamiids</taxon>
        <taxon>Solanales</taxon>
        <taxon>Solanaceae</taxon>
        <taxon>Solanoideae</taxon>
        <taxon>Solaneae</taxon>
        <taxon>Solanum</taxon>
    </lineage>
</organism>
<evidence type="ECO:0000313" key="3">
    <source>
        <dbReference type="Proteomes" id="UP000824120"/>
    </source>
</evidence>
<gene>
    <name evidence="2" type="ORF">H5410_064341</name>
</gene>
<evidence type="ECO:0000256" key="1">
    <source>
        <dbReference type="SAM" id="MobiDB-lite"/>
    </source>
</evidence>
<name>A0A9J5W0D8_SOLCO</name>
<proteinExistence type="predicted"/>
<accession>A0A9J5W0D8</accession>
<dbReference type="AlphaFoldDB" id="A0A9J5W0D8"/>
<feature type="region of interest" description="Disordered" evidence="1">
    <location>
        <begin position="55"/>
        <end position="77"/>
    </location>
</feature>